<gene>
    <name evidence="1" type="ORF">TCNE_LOCUS19605</name>
</gene>
<proteinExistence type="predicted"/>
<reference evidence="3" key="1">
    <citation type="submission" date="2016-06" db="UniProtKB">
        <authorList>
            <consortium name="WormBaseParasite"/>
        </authorList>
    </citation>
    <scope>IDENTIFICATION</scope>
</reference>
<name>A0A183VFT5_TOXCA</name>
<protein>
    <submittedName>
        <fullName evidence="3">DUF2769 domain-containing protein</fullName>
    </submittedName>
</protein>
<dbReference type="Proteomes" id="UP000050794">
    <property type="component" value="Unassembled WGS sequence"/>
</dbReference>
<evidence type="ECO:0000313" key="2">
    <source>
        <dbReference type="Proteomes" id="UP000050794"/>
    </source>
</evidence>
<organism evidence="2 3">
    <name type="scientific">Toxocara canis</name>
    <name type="common">Canine roundworm</name>
    <dbReference type="NCBI Taxonomy" id="6265"/>
    <lineage>
        <taxon>Eukaryota</taxon>
        <taxon>Metazoa</taxon>
        <taxon>Ecdysozoa</taxon>
        <taxon>Nematoda</taxon>
        <taxon>Chromadorea</taxon>
        <taxon>Rhabditida</taxon>
        <taxon>Spirurina</taxon>
        <taxon>Ascaridomorpha</taxon>
        <taxon>Ascaridoidea</taxon>
        <taxon>Toxocaridae</taxon>
        <taxon>Toxocara</taxon>
    </lineage>
</organism>
<sequence length="94" mass="10717">MEMTMTEGESICECDDSETLRKSSRYISSGVCDTYDCECDHFNRPMVHVGVSLIHCYRERFTQTGVWSSNYYVNTAIEEECIASLPTGGRKRAK</sequence>
<dbReference type="EMBL" id="UYWY01027178">
    <property type="protein sequence ID" value="VDM50926.1"/>
    <property type="molecule type" value="Genomic_DNA"/>
</dbReference>
<evidence type="ECO:0000313" key="3">
    <source>
        <dbReference type="WBParaSite" id="TCNE_0001960901-mRNA-1"/>
    </source>
</evidence>
<reference evidence="1 2" key="2">
    <citation type="submission" date="2018-11" db="EMBL/GenBank/DDBJ databases">
        <authorList>
            <consortium name="Pathogen Informatics"/>
        </authorList>
    </citation>
    <scope>NUCLEOTIDE SEQUENCE [LARGE SCALE GENOMIC DNA]</scope>
</reference>
<keyword evidence="2" id="KW-1185">Reference proteome</keyword>
<evidence type="ECO:0000313" key="1">
    <source>
        <dbReference type="EMBL" id="VDM50926.1"/>
    </source>
</evidence>
<dbReference type="WBParaSite" id="TCNE_0001960901-mRNA-1">
    <property type="protein sequence ID" value="TCNE_0001960901-mRNA-1"/>
    <property type="gene ID" value="TCNE_0001960901"/>
</dbReference>
<dbReference type="AlphaFoldDB" id="A0A183VFT5"/>
<accession>A0A183VFT5</accession>